<dbReference type="InterPro" id="IPR017946">
    <property type="entry name" value="PLC-like_Pdiesterase_TIM-brl"/>
</dbReference>
<dbReference type="Proteomes" id="UP000289857">
    <property type="component" value="Unassembled WGS sequence"/>
</dbReference>
<proteinExistence type="predicted"/>
<comment type="caution">
    <text evidence="2">The sequence shown here is derived from an EMBL/GenBank/DDBJ whole genome shotgun (WGS) entry which is preliminary data.</text>
</comment>
<protein>
    <submittedName>
        <fullName evidence="2">Glycerophosphodiester phosphodiesterase</fullName>
    </submittedName>
</protein>
<dbReference type="RefSeq" id="WP_129461761.1">
    <property type="nucleotide sequence ID" value="NZ_SBKN01000005.1"/>
</dbReference>
<feature type="domain" description="GP-PDE" evidence="1">
    <location>
        <begin position="1"/>
        <end position="219"/>
    </location>
</feature>
<dbReference type="AlphaFoldDB" id="A0A4Q1K8P1"/>
<sequence length="219" mass="24485">MWKIGHRGACGYAAENSIASFQKALDLGVDALELDVNCSADGTVMVIHDATLDRTTNSHGLVQTKTSAELKTLGIPTLLEVIELVRRRVIINIEFKSKEAMMPTLSLLNQRISEGKNSGSDFLLSSFDWDILAEIAAMNLGFPLGVLYEDLQKDPIVFAQNIHAYSLHPDYKLLTFETVKSIQQKGFKIYPWTVNALEDIERLKSWQVDGIISDFPDRL</sequence>
<dbReference type="Gene3D" id="3.20.20.190">
    <property type="entry name" value="Phosphatidylinositol (PI) phosphodiesterase"/>
    <property type="match status" value="1"/>
</dbReference>
<evidence type="ECO:0000313" key="2">
    <source>
        <dbReference type="EMBL" id="RXR22303.1"/>
    </source>
</evidence>
<evidence type="ECO:0000259" key="1">
    <source>
        <dbReference type="PROSITE" id="PS51704"/>
    </source>
</evidence>
<accession>A0A4Q1K8P1</accession>
<dbReference type="EMBL" id="SBKN01000005">
    <property type="protein sequence ID" value="RXR22303.1"/>
    <property type="molecule type" value="Genomic_DNA"/>
</dbReference>
<name>A0A4Q1K8P1_9FLAO</name>
<dbReference type="OrthoDB" id="384721at2"/>
<gene>
    <name evidence="2" type="ORF">EQG61_09915</name>
</gene>
<dbReference type="PROSITE" id="PS51704">
    <property type="entry name" value="GP_PDE"/>
    <property type="match status" value="1"/>
</dbReference>
<dbReference type="PROSITE" id="PS50007">
    <property type="entry name" value="PIPLC_X_DOMAIN"/>
    <property type="match status" value="1"/>
</dbReference>
<dbReference type="SUPFAM" id="SSF51695">
    <property type="entry name" value="PLC-like phosphodiesterases"/>
    <property type="match status" value="1"/>
</dbReference>
<dbReference type="PANTHER" id="PTHR46211">
    <property type="entry name" value="GLYCEROPHOSPHORYL DIESTER PHOSPHODIESTERASE"/>
    <property type="match status" value="1"/>
</dbReference>
<dbReference type="GO" id="GO:0006629">
    <property type="term" value="P:lipid metabolic process"/>
    <property type="evidence" value="ECO:0007669"/>
    <property type="project" value="InterPro"/>
</dbReference>
<dbReference type="GO" id="GO:0008081">
    <property type="term" value="F:phosphoric diester hydrolase activity"/>
    <property type="evidence" value="ECO:0007669"/>
    <property type="project" value="InterPro"/>
</dbReference>
<reference evidence="3" key="1">
    <citation type="submission" date="2019-01" db="EMBL/GenBank/DDBJ databases">
        <title>Cytophagaceae bacterium strain CAR-16.</title>
        <authorList>
            <person name="Chen W.-M."/>
        </authorList>
    </citation>
    <scope>NUCLEOTIDE SEQUENCE [LARGE SCALE GENOMIC DNA]</scope>
    <source>
        <strain evidence="3">WWJ-16</strain>
    </source>
</reference>
<dbReference type="InterPro" id="IPR030395">
    <property type="entry name" value="GP_PDE_dom"/>
</dbReference>
<evidence type="ECO:0000313" key="3">
    <source>
        <dbReference type="Proteomes" id="UP000289857"/>
    </source>
</evidence>
<dbReference type="Pfam" id="PF03009">
    <property type="entry name" value="GDPD"/>
    <property type="match status" value="1"/>
</dbReference>
<dbReference type="PANTHER" id="PTHR46211:SF1">
    <property type="entry name" value="GLYCEROPHOSPHODIESTER PHOSPHODIESTERASE, CYTOPLASMIC"/>
    <property type="match status" value="1"/>
</dbReference>
<keyword evidence="3" id="KW-1185">Reference proteome</keyword>
<organism evidence="2 3">
    <name type="scientific">Flavobacterium stagni</name>
    <dbReference type="NCBI Taxonomy" id="2506421"/>
    <lineage>
        <taxon>Bacteria</taxon>
        <taxon>Pseudomonadati</taxon>
        <taxon>Bacteroidota</taxon>
        <taxon>Flavobacteriia</taxon>
        <taxon>Flavobacteriales</taxon>
        <taxon>Flavobacteriaceae</taxon>
        <taxon>Flavobacterium</taxon>
    </lineage>
</organism>